<name>A0A420Y8U8_9PEZI</name>
<dbReference type="GO" id="GO:0005975">
    <property type="term" value="P:carbohydrate metabolic process"/>
    <property type="evidence" value="ECO:0007669"/>
    <property type="project" value="InterPro"/>
</dbReference>
<sequence length="848" mass="93403">MESHVQYHRQTGSDRSSPASVTATSAIEAGISNLSIEAAAASRLDHGRGGTTRQSAGEGPAEVFDEMRNRAGQSSSPYVQSHASSPVKWQLLDDEAVSRAKRENKLIFLNVGFSACHYCRLMSQESFAHPAVSSLLNKSFIPIIVDREERSDVDAVYMNYLQAVMGTGGWPLNLFLTPEQAPLFGGTFWPAPGSQVNEDHAEEEALDFGTVLERMERVWREEEERCRQEASEMLVKLSEFASEGSLGSRRLSGLTGTQALAMNGGGGISSAALGTSMQARPPQASAADGSAPGLSDVAWELELDQIEEARSYMAKTFDKWNGGFGRPLGNRFPQVPKLSFLLRLACLGTDAVALVGEEDIERGKQHAWFTLRRLRDGGLRDHVGGGFFRYSATPDWSSPHFEKMVADNALLLGVYLDAWLSQSGGAPDPHTAWKKEDEFADVVLELADYLTSPPILTEDGMFATSEAADSYHRRGDEHVREGAYYVWTKKEFDAVVAKDADVAADYWTVTEHGNIPEYLDPRDEFMNQNVLRKTTKDVEDLSRQHGRTVPDIQTIINTAKEKLLAHRQAQRVRPETDDKVVAAYNGMVISALARTGQALAIVAPDSSQKYLNAAIKAAKTVWKELWDGSKAVLYRTFRKGRRGDVRGLADDYAFLIEGLLDLQQATGDLHWLQYANTLQEAQIRLFHDDFAGGFYTTEEAAPFIILRLKDGMDSAYPSTNAVSASNIFRLGAIQGDHSRYSTLARDTLKAFQAEMLQYPWLFVGLLACIPAALQGVESKVALISDAKSKEDAQRLAMLPRGSPRAVVKVVKDPNHARWQDAAPPELGLVLPTEDLPPGVYERNALLQV</sequence>
<gene>
    <name evidence="3" type="ORF">DL546_006296</name>
</gene>
<evidence type="ECO:0000313" key="4">
    <source>
        <dbReference type="Proteomes" id="UP000275385"/>
    </source>
</evidence>
<dbReference type="Pfam" id="PF03190">
    <property type="entry name" value="Thioredox_DsbH"/>
    <property type="match status" value="1"/>
</dbReference>
<dbReference type="InterPro" id="IPR024705">
    <property type="entry name" value="Ssp411"/>
</dbReference>
<protein>
    <recommendedName>
        <fullName evidence="2">Spermatogenesis-associated protein 20-like TRX domain-containing protein</fullName>
    </recommendedName>
</protein>
<dbReference type="OrthoDB" id="1923667at2759"/>
<organism evidence="3 4">
    <name type="scientific">Coniochaeta pulveracea</name>
    <dbReference type="NCBI Taxonomy" id="177199"/>
    <lineage>
        <taxon>Eukaryota</taxon>
        <taxon>Fungi</taxon>
        <taxon>Dikarya</taxon>
        <taxon>Ascomycota</taxon>
        <taxon>Pezizomycotina</taxon>
        <taxon>Sordariomycetes</taxon>
        <taxon>Sordariomycetidae</taxon>
        <taxon>Coniochaetales</taxon>
        <taxon>Coniochaetaceae</taxon>
        <taxon>Coniochaeta</taxon>
    </lineage>
</organism>
<dbReference type="InterPro" id="IPR008928">
    <property type="entry name" value="6-hairpin_glycosidase_sf"/>
</dbReference>
<dbReference type="SUPFAM" id="SSF48208">
    <property type="entry name" value="Six-hairpin glycosidases"/>
    <property type="match status" value="1"/>
</dbReference>
<dbReference type="InterPro" id="IPR036249">
    <property type="entry name" value="Thioredoxin-like_sf"/>
</dbReference>
<keyword evidence="4" id="KW-1185">Reference proteome</keyword>
<dbReference type="AlphaFoldDB" id="A0A420Y8U8"/>
<dbReference type="EMBL" id="QVQW01000032">
    <property type="protein sequence ID" value="RKU44324.1"/>
    <property type="molecule type" value="Genomic_DNA"/>
</dbReference>
<feature type="compositionally biased region" description="Polar residues" evidence="1">
    <location>
        <begin position="8"/>
        <end position="22"/>
    </location>
</feature>
<proteinExistence type="predicted"/>
<dbReference type="Gene3D" id="3.40.30.10">
    <property type="entry name" value="Glutaredoxin"/>
    <property type="match status" value="1"/>
</dbReference>
<dbReference type="PANTHER" id="PTHR42899:SF1">
    <property type="entry name" value="SPERMATOGENESIS-ASSOCIATED PROTEIN 20"/>
    <property type="match status" value="1"/>
</dbReference>
<evidence type="ECO:0000313" key="3">
    <source>
        <dbReference type="EMBL" id="RKU44324.1"/>
    </source>
</evidence>
<evidence type="ECO:0000259" key="2">
    <source>
        <dbReference type="Pfam" id="PF03190"/>
    </source>
</evidence>
<reference evidence="3 4" key="1">
    <citation type="submission" date="2018-08" db="EMBL/GenBank/DDBJ databases">
        <title>Draft genome of the lignicolous fungus Coniochaeta pulveracea.</title>
        <authorList>
            <person name="Borstlap C.J."/>
            <person name="De Witt R.N."/>
            <person name="Botha A."/>
            <person name="Volschenk H."/>
        </authorList>
    </citation>
    <scope>NUCLEOTIDE SEQUENCE [LARGE SCALE GENOMIC DNA]</scope>
    <source>
        <strain evidence="3 4">CAB683</strain>
    </source>
</reference>
<dbReference type="Proteomes" id="UP000275385">
    <property type="component" value="Unassembled WGS sequence"/>
</dbReference>
<feature type="region of interest" description="Disordered" evidence="1">
    <location>
        <begin position="272"/>
        <end position="291"/>
    </location>
</feature>
<dbReference type="InterPro" id="IPR004879">
    <property type="entry name" value="Ssp411-like_TRX"/>
</dbReference>
<feature type="region of interest" description="Disordered" evidence="1">
    <location>
        <begin position="1"/>
        <end position="22"/>
    </location>
</feature>
<dbReference type="SUPFAM" id="SSF52833">
    <property type="entry name" value="Thioredoxin-like"/>
    <property type="match status" value="1"/>
</dbReference>
<dbReference type="STRING" id="177199.A0A420Y8U8"/>
<accession>A0A420Y8U8</accession>
<dbReference type="PIRSF" id="PIRSF006402">
    <property type="entry name" value="UCP006402_thioredoxin"/>
    <property type="match status" value="1"/>
</dbReference>
<comment type="caution">
    <text evidence="3">The sequence shown here is derived from an EMBL/GenBank/DDBJ whole genome shotgun (WGS) entry which is preliminary data.</text>
</comment>
<evidence type="ECO:0000256" key="1">
    <source>
        <dbReference type="SAM" id="MobiDB-lite"/>
    </source>
</evidence>
<dbReference type="CDD" id="cd02955">
    <property type="entry name" value="SSP411"/>
    <property type="match status" value="1"/>
</dbReference>
<dbReference type="PANTHER" id="PTHR42899">
    <property type="entry name" value="SPERMATOGENESIS-ASSOCIATED PROTEIN 20"/>
    <property type="match status" value="1"/>
</dbReference>
<feature type="domain" description="Spermatogenesis-associated protein 20-like TRX" evidence="2">
    <location>
        <begin position="69"/>
        <end position="237"/>
    </location>
</feature>